<accession>A0AAW1IAA5</accession>
<comment type="caution">
    <text evidence="2">The sequence shown here is derived from an EMBL/GenBank/DDBJ whole genome shotgun (WGS) entry which is preliminary data.</text>
</comment>
<keyword evidence="1" id="KW-0812">Transmembrane</keyword>
<sequence>MALTEKQRKIALGVAIIIGVAAVIAGLIVLLVVLLSKEDFCDKPPSLPTQLYVTETDGNVMIKWSQAGYTCNATYFVQYSINGGPQVEVPIADLQHTVIKPPVCSDMLIRLRTVGESGKIGEESLDQNYTVLPVHAYVTNTAVTRTDTGIVASWDKPTGLEACDMNYSVKFTSEFGEFNEQTASKSVTVQEDIFCFYLRVQVSTVVGFSETWFADVGKVNAEDIAANLSISSENPYLLVATWSYHNEDLCSFSYTVTYKFGLESQTSEVSEPRATFDVQYCVAATLSILPSALDGEYTGVASVMVANQNPDKMVLQPVENVKFLMDGLSMAVSWNVHKSLRRCLNLFKVTARNGNLGQEASCQGTSGCAVILSSFCPSTEFIISPRTLQGETVRKTYSC</sequence>
<keyword evidence="3" id="KW-1185">Reference proteome</keyword>
<feature type="transmembrane region" description="Helical" evidence="1">
    <location>
        <begin position="12"/>
        <end position="35"/>
    </location>
</feature>
<keyword evidence="1" id="KW-1133">Transmembrane helix</keyword>
<dbReference type="AlphaFoldDB" id="A0AAW1IAA5"/>
<protein>
    <recommendedName>
        <fullName evidence="4">Fibronectin type-III domain-containing protein</fullName>
    </recommendedName>
</protein>
<evidence type="ECO:0008006" key="4">
    <source>
        <dbReference type="Google" id="ProtNLM"/>
    </source>
</evidence>
<organism evidence="2 3">
    <name type="scientific">Popillia japonica</name>
    <name type="common">Japanese beetle</name>
    <dbReference type="NCBI Taxonomy" id="7064"/>
    <lineage>
        <taxon>Eukaryota</taxon>
        <taxon>Metazoa</taxon>
        <taxon>Ecdysozoa</taxon>
        <taxon>Arthropoda</taxon>
        <taxon>Hexapoda</taxon>
        <taxon>Insecta</taxon>
        <taxon>Pterygota</taxon>
        <taxon>Neoptera</taxon>
        <taxon>Endopterygota</taxon>
        <taxon>Coleoptera</taxon>
        <taxon>Polyphaga</taxon>
        <taxon>Scarabaeiformia</taxon>
        <taxon>Scarabaeidae</taxon>
        <taxon>Rutelinae</taxon>
        <taxon>Popillia</taxon>
    </lineage>
</organism>
<gene>
    <name evidence="2" type="ORF">QE152_g37546</name>
</gene>
<keyword evidence="1" id="KW-0472">Membrane</keyword>
<evidence type="ECO:0000313" key="2">
    <source>
        <dbReference type="EMBL" id="KAK9685980.1"/>
    </source>
</evidence>
<dbReference type="Proteomes" id="UP001458880">
    <property type="component" value="Unassembled WGS sequence"/>
</dbReference>
<evidence type="ECO:0000256" key="1">
    <source>
        <dbReference type="SAM" id="Phobius"/>
    </source>
</evidence>
<reference evidence="2 3" key="1">
    <citation type="journal article" date="2024" name="BMC Genomics">
        <title>De novo assembly and annotation of Popillia japonica's genome with initial clues to its potential as an invasive pest.</title>
        <authorList>
            <person name="Cucini C."/>
            <person name="Boschi S."/>
            <person name="Funari R."/>
            <person name="Cardaioli E."/>
            <person name="Iannotti N."/>
            <person name="Marturano G."/>
            <person name="Paoli F."/>
            <person name="Bruttini M."/>
            <person name="Carapelli A."/>
            <person name="Frati F."/>
            <person name="Nardi F."/>
        </authorList>
    </citation>
    <scope>NUCLEOTIDE SEQUENCE [LARGE SCALE GENOMIC DNA]</scope>
    <source>
        <strain evidence="2">DMR45628</strain>
    </source>
</reference>
<proteinExistence type="predicted"/>
<evidence type="ECO:0000313" key="3">
    <source>
        <dbReference type="Proteomes" id="UP001458880"/>
    </source>
</evidence>
<dbReference type="EMBL" id="JASPKY010000736">
    <property type="protein sequence ID" value="KAK9685980.1"/>
    <property type="molecule type" value="Genomic_DNA"/>
</dbReference>
<name>A0AAW1IAA5_POPJA</name>